<feature type="signal peptide" evidence="2">
    <location>
        <begin position="1"/>
        <end position="19"/>
    </location>
</feature>
<dbReference type="AlphaFoldDB" id="C4ZH58"/>
<dbReference type="EMBL" id="CP001107">
    <property type="protein sequence ID" value="ACR74870.1"/>
    <property type="molecule type" value="Genomic_DNA"/>
</dbReference>
<feature type="region of interest" description="Disordered" evidence="1">
    <location>
        <begin position="18"/>
        <end position="75"/>
    </location>
</feature>
<dbReference type="InterPro" id="IPR026906">
    <property type="entry name" value="LRR_5"/>
</dbReference>
<proteinExistence type="predicted"/>
<gene>
    <name evidence="3" type="ordered locus">EUBREC_1108</name>
</gene>
<dbReference type="HOGENOM" id="CLU_1114485_0_0_9"/>
<evidence type="ECO:0000256" key="2">
    <source>
        <dbReference type="SAM" id="SignalP"/>
    </source>
</evidence>
<sequence>MKKRLLILGMIFTMAVSSAGCGSSSSSDNAGRTDKQTATVHDSQKDTSSDSKSDNDKKDTKYKSADEITMDDLMSHDETPAEDFELIDNSDEIVIQKYIGKDPIMVIPDEINGKKVVSLGTYALANDKNIVAIKIGNNIKDLGEGVFGNCENLRYVVLGDSVKTIGCNPFLNTNIQEVTLNDGLQKIGEDDINNTVDAPSKNIGMDLKIPESVTEMHLRDFHLIVKAGSYAEQYAKEYAESNNLTYTVE</sequence>
<evidence type="ECO:0000313" key="4">
    <source>
        <dbReference type="Proteomes" id="UP000001477"/>
    </source>
</evidence>
<accession>C4ZH58</accession>
<dbReference type="Gene3D" id="3.80.10.10">
    <property type="entry name" value="Ribonuclease Inhibitor"/>
    <property type="match status" value="1"/>
</dbReference>
<feature type="compositionally biased region" description="Basic and acidic residues" evidence="1">
    <location>
        <begin position="42"/>
        <end position="66"/>
    </location>
</feature>
<evidence type="ECO:0000256" key="1">
    <source>
        <dbReference type="SAM" id="MobiDB-lite"/>
    </source>
</evidence>
<evidence type="ECO:0000313" key="3">
    <source>
        <dbReference type="EMBL" id="ACR74870.1"/>
    </source>
</evidence>
<reference evidence="3 4" key="1">
    <citation type="journal article" date="2009" name="Proc. Natl. Acad. Sci. U.S.A.">
        <title>Characterizing a model human gut microbiota composed of members of its two dominant bacterial phyla.</title>
        <authorList>
            <person name="Mahowald M.A."/>
            <person name="Rey F.E."/>
            <person name="Seedorf H."/>
            <person name="Turnbaugh P.J."/>
            <person name="Fulton R.S."/>
            <person name="Wollam A."/>
            <person name="Shah N."/>
            <person name="Wang C."/>
            <person name="Magrini V."/>
            <person name="Wilson R.K."/>
            <person name="Cantarel B.L."/>
            <person name="Coutinho P.M."/>
            <person name="Henrissat B."/>
            <person name="Crock L.W."/>
            <person name="Russell A."/>
            <person name="Verberkmoes N.C."/>
            <person name="Hettich R.L."/>
            <person name="Gordon J.I."/>
        </authorList>
    </citation>
    <scope>NUCLEOTIDE SEQUENCE [LARGE SCALE GENOMIC DNA]</scope>
    <source>
        <strain evidence="4">ATCC 33656 / DSM 3377 / JCM 17463 / KCTC 5835 / LMG 30912 / VPI 0990</strain>
    </source>
</reference>
<feature type="chain" id="PRO_5039240498" description="Leucine-rich repeat domain-containing protein" evidence="2">
    <location>
        <begin position="20"/>
        <end position="249"/>
    </location>
</feature>
<dbReference type="RefSeq" id="WP_012741971.1">
    <property type="nucleotide sequence ID" value="NC_012781.1"/>
</dbReference>
<feature type="compositionally biased region" description="Low complexity" evidence="1">
    <location>
        <begin position="18"/>
        <end position="27"/>
    </location>
</feature>
<organism evidence="3 4">
    <name type="scientific">Agathobacter rectalis (strain ATCC 33656 / DSM 3377 / JCM 17463 / KCTC 5835 / VPI 0990)</name>
    <name type="common">Eubacterium rectale</name>
    <dbReference type="NCBI Taxonomy" id="515619"/>
    <lineage>
        <taxon>Bacteria</taxon>
        <taxon>Bacillati</taxon>
        <taxon>Bacillota</taxon>
        <taxon>Clostridia</taxon>
        <taxon>Lachnospirales</taxon>
        <taxon>Lachnospiraceae</taxon>
        <taxon>Agathobacter</taxon>
    </lineage>
</organism>
<dbReference type="PaxDb" id="515619-EUBREC_1108"/>
<evidence type="ECO:0008006" key="5">
    <source>
        <dbReference type="Google" id="ProtNLM"/>
    </source>
</evidence>
<dbReference type="Proteomes" id="UP000001477">
    <property type="component" value="Chromosome"/>
</dbReference>
<dbReference type="SUPFAM" id="SSF52058">
    <property type="entry name" value="L domain-like"/>
    <property type="match status" value="1"/>
</dbReference>
<dbReference type="KEGG" id="ere:EUBREC_1108"/>
<name>C4ZH58_AGARV</name>
<protein>
    <recommendedName>
        <fullName evidence="5">Leucine-rich repeat domain-containing protein</fullName>
    </recommendedName>
</protein>
<dbReference type="GeneID" id="86987960"/>
<dbReference type="STRING" id="515619.EUBREC_1108"/>
<dbReference type="Pfam" id="PF13306">
    <property type="entry name" value="LRR_5"/>
    <property type="match status" value="1"/>
</dbReference>
<dbReference type="InterPro" id="IPR032675">
    <property type="entry name" value="LRR_dom_sf"/>
</dbReference>
<dbReference type="PROSITE" id="PS51257">
    <property type="entry name" value="PROKAR_LIPOPROTEIN"/>
    <property type="match status" value="1"/>
</dbReference>
<keyword evidence="2" id="KW-0732">Signal</keyword>